<comment type="caution">
    <text evidence="1">The sequence shown here is derived from an EMBL/GenBank/DDBJ whole genome shotgun (WGS) entry which is preliminary data.</text>
</comment>
<accession>A0ACC1IUT6</accession>
<gene>
    <name evidence="1" type="primary">GEA2</name>
    <name evidence="1" type="ORF">LPJ66_000898</name>
</gene>
<name>A0ACC1IUT6_9FUNG</name>
<sequence length="1724" mass="185460">MGADDSNTAFESQWPDGWRLLVESEIDTIVRELRKNALWGDSAERNGLGALWVGGGRWPGAHNAGKSQAEIRREFGERRILGKAGECIGLASFSDGNDEALEDDYAIGRLGMLESFLALREFITGATDVHELDIQAVLYPYLLVIRDAETTGPITRCALVSIQRFISHGIVDLGKPEAVPALLEVTRAVTHCRFEATDAASDEAVLMQILSVLGALVLSPGGGRLNDVTVCGIMETVLSMSCQMRLSEMLRKSAEATLFTLVTFVFGKLAEIEAEAESEVEEIDYDKEQEQETVAAMVMPSPSTMLINTERSVRASSERMGFGLPAIRELYRVLVAMTNPQDLQYTDSMRMLALNTLQAAFQRAGDAMAGSAALRGLTLDDLNHSLLLILQRDQPGLIAAAMRVLFLVFSSHRRFTKGQLELFFCQTLGRLMAPPASERQASRAAQRSGPGSGPSTPGSANDSGAFDAVVDGTRVLEIERALTHTEEVALYHGANLRRGVRGRVAVGETRRLLLEGLHHLLTGDEALLTDLWVNFDCDLQRGNMFDYVMSLVTQRAVAWGDGVLGEDEAFLDVLLFHIVRVGVRAGVAPPGGRWGRLLGNDKLETEGPGPSSLGFGSSDATYNSPMTLSQLLDRKRHKDAMMRAAAIFNERPKDGVAHLQTTGALEQGANHADQLAQFLRMTPTLNKRLVGEFLAKPSNFEVLQAYVAQFDFAGRRLDEALRALLGAFRLPGESQQIERIMEAFATAYVASGSPDIATKDAAFILSYAVVMLNTDQHSPQVRGRMRLSDFARNLRGVNDGSDFGEVFLSDLFAAVRDSEIVFPEEHEGAAGFEYAWRIVTDSDAGGWASTRGSTAAYDHALLEATWPRILRALVRVLANFSSDYALRRALLGLHALVGAAAAHGLTACVDEALVVLSGLTRLPGATAQPQQVLVSRRGRHVLLPPDTAALMVAQSSAQELEAESVVVSQVALDFGGDYHAQVALVALAELSTMFCSAVSSRGWDALMATVRTVSCADLLPATVLPNAWVPRTATLRAMADAAKKDSAAHKQEAGGGGSGGLLSAFSSLWGNTSGPDSPRSPSRRPEQLLWRAAPDALAAVVGRAKKAVHASAVAELAELPRGMADDALAGFLPALAQHLPQPPAEGPAEYSPAALFFLEIILALLIGSPERVPALWPLLEAPVQRMLECADDIHVYELQRTVRGLFAVATRVLENADRTMLDAVERIVRCLGLLRDAADTTFEAIAADLAMGVHRLCAADTCALVSVPSMWDILRQLLKRMAHAPVSIASALAVLPPVVELLKSGAIDRAAYFMDTLDVLSAFMPSDRALITTEGKTQVATLIAALSDMQAAANAEAAEPSSVDDAYASLGIRSHRRTLTEPSIASTSSRVGISVRSTPLAMWTASMNALAAYACCSSRNARQLACAQIQRAVTTNLRSVPWVTAAFHRVLFPLMDALLRADMLADSSMEDTHARCISMLTSFFLHNAAALHSEKDSEDVNAIWLRLIGVLAAYVYTSNLARVSLPGAGSEDVARGHLGVLGEMAEESARNCVLVLDSMGIFGNAEDRDDNELWKKSWEVLDKASPQLRLRIFPASVEEAAAPDHPESAAVVSTETETQPDRNISESMPVDAATEPNNTIADSADVVVDTVDVADAAAGTAGDVDPKSDVAVEEQSQLPILTADELDNACLLSSPSETTGTRDVDHHSESKKKRKNRVNIITVA</sequence>
<dbReference type="Proteomes" id="UP001150581">
    <property type="component" value="Unassembled WGS sequence"/>
</dbReference>
<keyword evidence="2" id="KW-1185">Reference proteome</keyword>
<evidence type="ECO:0000313" key="2">
    <source>
        <dbReference type="Proteomes" id="UP001150581"/>
    </source>
</evidence>
<proteinExistence type="predicted"/>
<dbReference type="EMBL" id="JANBPG010000035">
    <property type="protein sequence ID" value="KAJ1901281.1"/>
    <property type="molecule type" value="Genomic_DNA"/>
</dbReference>
<organism evidence="1 2">
    <name type="scientific">Kickxella alabastrina</name>
    <dbReference type="NCBI Taxonomy" id="61397"/>
    <lineage>
        <taxon>Eukaryota</taxon>
        <taxon>Fungi</taxon>
        <taxon>Fungi incertae sedis</taxon>
        <taxon>Zoopagomycota</taxon>
        <taxon>Kickxellomycotina</taxon>
        <taxon>Kickxellomycetes</taxon>
        <taxon>Kickxellales</taxon>
        <taxon>Kickxellaceae</taxon>
        <taxon>Kickxella</taxon>
    </lineage>
</organism>
<evidence type="ECO:0000313" key="1">
    <source>
        <dbReference type="EMBL" id="KAJ1901281.1"/>
    </source>
</evidence>
<reference evidence="1" key="1">
    <citation type="submission" date="2022-07" db="EMBL/GenBank/DDBJ databases">
        <title>Phylogenomic reconstructions and comparative analyses of Kickxellomycotina fungi.</title>
        <authorList>
            <person name="Reynolds N.K."/>
            <person name="Stajich J.E."/>
            <person name="Barry K."/>
            <person name="Grigoriev I.V."/>
            <person name="Crous P."/>
            <person name="Smith M.E."/>
        </authorList>
    </citation>
    <scope>NUCLEOTIDE SEQUENCE</scope>
    <source>
        <strain evidence="1">Benny 63K</strain>
    </source>
</reference>
<protein>
    <submittedName>
        <fullName evidence="1">GDP/GTP exchange factor for ARF</fullName>
    </submittedName>
</protein>